<dbReference type="Gene3D" id="1.25.40.10">
    <property type="entry name" value="Tetratricopeptide repeat domain"/>
    <property type="match status" value="2"/>
</dbReference>
<reference evidence="2" key="1">
    <citation type="submission" date="2015-06" db="EMBL/GenBank/DDBJ databases">
        <authorList>
            <person name="Bertelli C."/>
        </authorList>
    </citation>
    <scope>NUCLEOTIDE SEQUENCE [LARGE SCALE GENOMIC DNA]</scope>
    <source>
        <strain evidence="2">CRIB-30</strain>
    </source>
</reference>
<dbReference type="InterPro" id="IPR006597">
    <property type="entry name" value="Sel1-like"/>
</dbReference>
<dbReference type="InterPro" id="IPR050767">
    <property type="entry name" value="Sel1_AlgK"/>
</dbReference>
<protein>
    <submittedName>
        <fullName evidence="1">Uncharacterized protein</fullName>
    </submittedName>
</protein>
<keyword evidence="2" id="KW-1185">Reference proteome</keyword>
<dbReference type="OrthoDB" id="1442375at2"/>
<dbReference type="AlphaFoldDB" id="A0A0H5DS82"/>
<dbReference type="SUPFAM" id="SSF81901">
    <property type="entry name" value="HCP-like"/>
    <property type="match status" value="2"/>
</dbReference>
<dbReference type="EMBL" id="CWGJ01000013">
    <property type="protein sequence ID" value="CRX38589.1"/>
    <property type="molecule type" value="Genomic_DNA"/>
</dbReference>
<evidence type="ECO:0000313" key="1">
    <source>
        <dbReference type="EMBL" id="CRX38589.1"/>
    </source>
</evidence>
<dbReference type="SMART" id="SM00671">
    <property type="entry name" value="SEL1"/>
    <property type="match status" value="6"/>
</dbReference>
<accession>A0A0H5DS82</accession>
<dbReference type="RefSeq" id="WP_098038455.1">
    <property type="nucleotide sequence ID" value="NZ_CWGJ01000013.1"/>
</dbReference>
<name>A0A0H5DS82_9BACT</name>
<organism evidence="1 2">
    <name type="scientific">Estrella lausannensis</name>
    <dbReference type="NCBI Taxonomy" id="483423"/>
    <lineage>
        <taxon>Bacteria</taxon>
        <taxon>Pseudomonadati</taxon>
        <taxon>Chlamydiota</taxon>
        <taxon>Chlamydiia</taxon>
        <taxon>Parachlamydiales</taxon>
        <taxon>Candidatus Criblamydiaceae</taxon>
        <taxon>Estrella</taxon>
    </lineage>
</organism>
<dbReference type="InterPro" id="IPR011990">
    <property type="entry name" value="TPR-like_helical_dom_sf"/>
</dbReference>
<dbReference type="Proteomes" id="UP000220251">
    <property type="component" value="Unassembled WGS sequence"/>
</dbReference>
<sequence>MHSFNFLNLTNLPAVPVNPGQGNPLQPAPIAPGPYLQPLFQQRIPLQQAMANPTGNSPFRIPRMALPSAPLLLPATPEEQALPPVTAVVFTGKEERGGVKRKQGNALNEDAATVGIAEHKAAPKKKKIRPNYDPLESPLLRKGYFIPDETLLLAGEKEDLSAKLKIQRTLEGEYGTALEEICKLLVGEALTKDQRREVIAALEGMMSKGYVRGAFALAFVILTDPASPMAHQESALGYYRIGAELGCRDCNFNVGAILSAMNTDGAKDAEVAHYWRVAAALGHPAARFNYARRLLQGIGVEADPVKAIELLEENAALLDQPEAQFELAFELSTGRFLPKDLPRAYELFKRAASGGHATAELSLAEALLFGKGTVANKSEACALYKKCAESGHPTAQYNYAVMKLEGDGVEVNEEEGIHYLELSANQDYPSAQYFLALRYASGDGVPMDKKRAFQLFKSAADRAKHIQSMFHLGKMYETGDGIDFDIVKALEYYLKATKERAATSKVESIMKVNIGRGEYLT</sequence>
<proteinExistence type="predicted"/>
<dbReference type="PANTHER" id="PTHR11102:SF160">
    <property type="entry name" value="ERAD-ASSOCIATED E3 UBIQUITIN-PROTEIN LIGASE COMPONENT HRD3"/>
    <property type="match status" value="1"/>
</dbReference>
<gene>
    <name evidence="1" type="ORF">ELAC_1248</name>
</gene>
<evidence type="ECO:0000313" key="2">
    <source>
        <dbReference type="Proteomes" id="UP000220251"/>
    </source>
</evidence>
<dbReference type="PANTHER" id="PTHR11102">
    <property type="entry name" value="SEL-1-LIKE PROTEIN"/>
    <property type="match status" value="1"/>
</dbReference>
<dbReference type="Pfam" id="PF08238">
    <property type="entry name" value="Sel1"/>
    <property type="match status" value="6"/>
</dbReference>